<evidence type="ECO:0000256" key="1">
    <source>
        <dbReference type="SAM" id="MobiDB-lite"/>
    </source>
</evidence>
<feature type="region of interest" description="Disordered" evidence="1">
    <location>
        <begin position="140"/>
        <end position="166"/>
    </location>
</feature>
<gene>
    <name evidence="2" type="ORF">UFOPK3364_00968</name>
</gene>
<organism evidence="2">
    <name type="scientific">freshwater metagenome</name>
    <dbReference type="NCBI Taxonomy" id="449393"/>
    <lineage>
        <taxon>unclassified sequences</taxon>
        <taxon>metagenomes</taxon>
        <taxon>ecological metagenomes</taxon>
    </lineage>
</organism>
<dbReference type="EMBL" id="CAFBLO010000110">
    <property type="protein sequence ID" value="CAB4875099.1"/>
    <property type="molecule type" value="Genomic_DNA"/>
</dbReference>
<feature type="region of interest" description="Disordered" evidence="1">
    <location>
        <begin position="64"/>
        <end position="101"/>
    </location>
</feature>
<feature type="compositionally biased region" description="Low complexity" evidence="1">
    <location>
        <begin position="82"/>
        <end position="92"/>
    </location>
</feature>
<evidence type="ECO:0000313" key="2">
    <source>
        <dbReference type="EMBL" id="CAB4875099.1"/>
    </source>
</evidence>
<accession>A0A6J7E3H9</accession>
<proteinExistence type="predicted"/>
<name>A0A6J7E3H9_9ZZZZ</name>
<dbReference type="AlphaFoldDB" id="A0A6J7E3H9"/>
<protein>
    <submittedName>
        <fullName evidence="2">Unannotated protein</fullName>
    </submittedName>
</protein>
<reference evidence="2" key="1">
    <citation type="submission" date="2020-05" db="EMBL/GenBank/DDBJ databases">
        <authorList>
            <person name="Chiriac C."/>
            <person name="Salcher M."/>
            <person name="Ghai R."/>
            <person name="Kavagutti S V."/>
        </authorList>
    </citation>
    <scope>NUCLEOTIDE SEQUENCE</scope>
</reference>
<feature type="region of interest" description="Disordered" evidence="1">
    <location>
        <begin position="22"/>
        <end position="41"/>
    </location>
</feature>
<feature type="compositionally biased region" description="Low complexity" evidence="1">
    <location>
        <begin position="140"/>
        <end position="156"/>
    </location>
</feature>
<sequence>MNGGRVTSCRICASRARDAMLVTSSASRASRSGKMSTSRSANIVFPAPGGPSKNMWWPPAAAVTSASTTSGCPTMSDRSRVGESGSESRGGSMASTSDTAMSVPCSRRAWARLATGMTSMSGTSSASVRFPAGTMMRLAPASRAATTAGRTPATGRIRPSRASSPM</sequence>